<dbReference type="RefSeq" id="WP_320316237.1">
    <property type="nucleotide sequence ID" value="NZ_JAVIIX010000004.1"/>
</dbReference>
<feature type="transmembrane region" description="Helical" evidence="1">
    <location>
        <begin position="194"/>
        <end position="215"/>
    </location>
</feature>
<feature type="transmembrane region" description="Helical" evidence="1">
    <location>
        <begin position="135"/>
        <end position="156"/>
    </location>
</feature>
<name>A0ABU4XAW6_9HYPH</name>
<dbReference type="Proteomes" id="UP001271780">
    <property type="component" value="Unassembled WGS sequence"/>
</dbReference>
<proteinExistence type="predicted"/>
<sequence length="298" mass="30957">MADAGTVSVAAAGFKHRLLGVGLVVLSTIAIAIVPSLAKLAYEGGSNTLSVITGRSVFSVLITLLLLVVLRQPIAIPRRPMRIGLAMGVAYAVMLYGYLGAVNYLPVSLVILIYFIHPVLVGFIVMYLGQERHTIVSVGALVAALVGLYLAIGLSFERLSLVGLGLAALAMAVTAIIVVWNARAMAEAKAISIGFYMMLSAAGTLTVIFALFGTLALPTTMLAWTGFVGVAIASTVGTLAFMSGMAYVGAARAAMISNLEPVLGVLFAIAVLGERVSLVQGIGIAVVIGAIFVMEMRR</sequence>
<dbReference type="PANTHER" id="PTHR22911">
    <property type="entry name" value="ACYL-MALONYL CONDENSING ENZYME-RELATED"/>
    <property type="match status" value="1"/>
</dbReference>
<organism evidence="3 4">
    <name type="scientific">Mesorhizobium dulcispinae</name>
    <dbReference type="NCBI Taxonomy" id="3072316"/>
    <lineage>
        <taxon>Bacteria</taxon>
        <taxon>Pseudomonadati</taxon>
        <taxon>Pseudomonadota</taxon>
        <taxon>Alphaproteobacteria</taxon>
        <taxon>Hyphomicrobiales</taxon>
        <taxon>Phyllobacteriaceae</taxon>
        <taxon>Mesorhizobium</taxon>
    </lineage>
</organism>
<comment type="caution">
    <text evidence="3">The sequence shown here is derived from an EMBL/GenBank/DDBJ whole genome shotgun (WGS) entry which is preliminary data.</text>
</comment>
<feature type="domain" description="EamA" evidence="2">
    <location>
        <begin position="19"/>
        <end position="151"/>
    </location>
</feature>
<feature type="transmembrane region" description="Helical" evidence="1">
    <location>
        <begin position="253"/>
        <end position="272"/>
    </location>
</feature>
<feature type="transmembrane region" description="Helical" evidence="1">
    <location>
        <begin position="221"/>
        <end position="241"/>
    </location>
</feature>
<feature type="transmembrane region" description="Helical" evidence="1">
    <location>
        <begin position="162"/>
        <end position="182"/>
    </location>
</feature>
<evidence type="ECO:0000259" key="2">
    <source>
        <dbReference type="Pfam" id="PF00892"/>
    </source>
</evidence>
<keyword evidence="1" id="KW-1133">Transmembrane helix</keyword>
<dbReference type="InterPro" id="IPR037185">
    <property type="entry name" value="EmrE-like"/>
</dbReference>
<keyword evidence="1" id="KW-0472">Membrane</keyword>
<feature type="domain" description="EamA" evidence="2">
    <location>
        <begin position="163"/>
        <end position="294"/>
    </location>
</feature>
<feature type="transmembrane region" description="Helical" evidence="1">
    <location>
        <begin position="18"/>
        <end position="37"/>
    </location>
</feature>
<keyword evidence="1" id="KW-0812">Transmembrane</keyword>
<keyword evidence="4" id="KW-1185">Reference proteome</keyword>
<dbReference type="Pfam" id="PF00892">
    <property type="entry name" value="EamA"/>
    <property type="match status" value="2"/>
</dbReference>
<reference evidence="3 4" key="1">
    <citation type="submission" date="2023-08" db="EMBL/GenBank/DDBJ databases">
        <title>Implementing the SeqCode for naming new Mesorhizobium species isolated from Vachellia karroo root nodules.</title>
        <authorList>
            <person name="Van Lill M."/>
        </authorList>
    </citation>
    <scope>NUCLEOTIDE SEQUENCE [LARGE SCALE GENOMIC DNA]</scope>
    <source>
        <strain evidence="3 4">VK23A</strain>
    </source>
</reference>
<dbReference type="InterPro" id="IPR000620">
    <property type="entry name" value="EamA_dom"/>
</dbReference>
<feature type="transmembrane region" description="Helical" evidence="1">
    <location>
        <begin position="49"/>
        <end position="70"/>
    </location>
</feature>
<evidence type="ECO:0000313" key="4">
    <source>
        <dbReference type="Proteomes" id="UP001271780"/>
    </source>
</evidence>
<evidence type="ECO:0000313" key="3">
    <source>
        <dbReference type="EMBL" id="MDX8471928.1"/>
    </source>
</evidence>
<feature type="transmembrane region" description="Helical" evidence="1">
    <location>
        <begin position="105"/>
        <end position="128"/>
    </location>
</feature>
<dbReference type="SUPFAM" id="SSF103481">
    <property type="entry name" value="Multidrug resistance efflux transporter EmrE"/>
    <property type="match status" value="2"/>
</dbReference>
<accession>A0ABU4XAW6</accession>
<dbReference type="PANTHER" id="PTHR22911:SF137">
    <property type="entry name" value="SOLUTE CARRIER FAMILY 35 MEMBER G2-RELATED"/>
    <property type="match status" value="1"/>
</dbReference>
<gene>
    <name evidence="3" type="ORF">RFM27_07590</name>
</gene>
<dbReference type="EMBL" id="JAVIIZ010000003">
    <property type="protein sequence ID" value="MDX8471928.1"/>
    <property type="molecule type" value="Genomic_DNA"/>
</dbReference>
<feature type="transmembrane region" description="Helical" evidence="1">
    <location>
        <begin position="82"/>
        <end position="99"/>
    </location>
</feature>
<evidence type="ECO:0000256" key="1">
    <source>
        <dbReference type="SAM" id="Phobius"/>
    </source>
</evidence>
<feature type="transmembrane region" description="Helical" evidence="1">
    <location>
        <begin position="278"/>
        <end position="296"/>
    </location>
</feature>
<protein>
    <submittedName>
        <fullName evidence="3">DMT family transporter</fullName>
    </submittedName>
</protein>